<feature type="signal peptide" evidence="5">
    <location>
        <begin position="1"/>
        <end position="17"/>
    </location>
</feature>
<evidence type="ECO:0000256" key="1">
    <source>
        <dbReference type="ARBA" id="ARBA00013201"/>
    </source>
</evidence>
<evidence type="ECO:0000256" key="5">
    <source>
        <dbReference type="SAM" id="SignalP"/>
    </source>
</evidence>
<keyword evidence="7" id="KW-1185">Reference proteome</keyword>
<dbReference type="Gene3D" id="3.40.50.1820">
    <property type="entry name" value="alpha/beta hydrolase"/>
    <property type="match status" value="1"/>
</dbReference>
<keyword evidence="5" id="KW-0732">Signal</keyword>
<comment type="caution">
    <text evidence="6">The sequence shown here is derived from an EMBL/GenBank/DDBJ whole genome shotgun (WGS) entry which is preliminary data.</text>
</comment>
<dbReference type="AlphaFoldDB" id="A0AAJ0GAJ7"/>
<evidence type="ECO:0000256" key="2">
    <source>
        <dbReference type="ARBA" id="ARBA00022801"/>
    </source>
</evidence>
<feature type="chain" id="PRO_5042598153" description="1-alkyl-2-acetylglycerophosphocholine esterase" evidence="5">
    <location>
        <begin position="18"/>
        <end position="387"/>
    </location>
</feature>
<organism evidence="6 7">
    <name type="scientific">Extremus antarcticus</name>
    <dbReference type="NCBI Taxonomy" id="702011"/>
    <lineage>
        <taxon>Eukaryota</taxon>
        <taxon>Fungi</taxon>
        <taxon>Dikarya</taxon>
        <taxon>Ascomycota</taxon>
        <taxon>Pezizomycotina</taxon>
        <taxon>Dothideomycetes</taxon>
        <taxon>Dothideomycetidae</taxon>
        <taxon>Mycosphaerellales</taxon>
        <taxon>Extremaceae</taxon>
        <taxon>Extremus</taxon>
    </lineage>
</organism>
<keyword evidence="2" id="KW-0378">Hydrolase</keyword>
<protein>
    <recommendedName>
        <fullName evidence="1">1-alkyl-2-acetylglycerophosphocholine esterase</fullName>
        <ecNumber evidence="1">3.1.1.47</ecNumber>
    </recommendedName>
</protein>
<dbReference type="InterPro" id="IPR029058">
    <property type="entry name" value="AB_hydrolase_fold"/>
</dbReference>
<dbReference type="SUPFAM" id="SSF53474">
    <property type="entry name" value="alpha/beta-Hydrolases"/>
    <property type="match status" value="1"/>
</dbReference>
<dbReference type="PANTHER" id="PTHR10272:SF14">
    <property type="entry name" value="PAF ACETYLHYDROLASE FAMILY PROTEIN"/>
    <property type="match status" value="1"/>
</dbReference>
<keyword evidence="3" id="KW-0442">Lipid degradation</keyword>
<gene>
    <name evidence="6" type="ORF">LTR09_004761</name>
</gene>
<dbReference type="PANTHER" id="PTHR10272">
    <property type="entry name" value="PLATELET-ACTIVATING FACTOR ACETYLHYDROLASE"/>
    <property type="match status" value="1"/>
</dbReference>
<proteinExistence type="predicted"/>
<accession>A0AAJ0GAJ7</accession>
<dbReference type="Proteomes" id="UP001271007">
    <property type="component" value="Unassembled WGS sequence"/>
</dbReference>
<evidence type="ECO:0000313" key="6">
    <source>
        <dbReference type="EMBL" id="KAK3054492.1"/>
    </source>
</evidence>
<sequence>MSPLFSALVCLSAVAQAVQVAAPSGEYGIGTRQYTIPKVTLNEPTAAPNGTGTFVLVTVYYPTASKATTLQPYFDPTSSKIWESPFTYPNGSLNQLTTALQPDAPFLQHSPDLPTILFSPGGGVNAFMYYGLLGDLASKGYTILAVDHPYEPPALLLPNGTELIGLSIYTSYNSSTSSEVEKYRISDMEAVVSTFPEYIKNVSAPWNATSYISIGHSVALVAASVDGFLGGINLDGAFWEPFFKDLAKPLLVLTSQNHTSGFDPSLTKFSGLQSSWWELLSVYSAAHLDYSDINQYWSVLGLGPSGQLSTPEIGSIGKALALPYWIRHSLTFYPTSAGGQRMLEIVRKYVENFLEFAIHGSSDRHVLQRPSLKWWEVIYVNGSDFLH</sequence>
<dbReference type="GO" id="GO:0016042">
    <property type="term" value="P:lipid catabolic process"/>
    <property type="evidence" value="ECO:0007669"/>
    <property type="project" value="UniProtKB-KW"/>
</dbReference>
<keyword evidence="4" id="KW-0443">Lipid metabolism</keyword>
<dbReference type="EC" id="3.1.1.47" evidence="1"/>
<dbReference type="GO" id="GO:0003847">
    <property type="term" value="F:1-alkyl-2-acetylglycerophosphocholine esterase activity"/>
    <property type="evidence" value="ECO:0007669"/>
    <property type="project" value="UniProtKB-EC"/>
</dbReference>
<reference evidence="6" key="1">
    <citation type="submission" date="2023-04" db="EMBL/GenBank/DDBJ databases">
        <title>Black Yeasts Isolated from many extreme environments.</title>
        <authorList>
            <person name="Coleine C."/>
            <person name="Stajich J.E."/>
            <person name="Selbmann L."/>
        </authorList>
    </citation>
    <scope>NUCLEOTIDE SEQUENCE</scope>
    <source>
        <strain evidence="6">CCFEE 5312</strain>
    </source>
</reference>
<evidence type="ECO:0000256" key="3">
    <source>
        <dbReference type="ARBA" id="ARBA00022963"/>
    </source>
</evidence>
<evidence type="ECO:0000313" key="7">
    <source>
        <dbReference type="Proteomes" id="UP001271007"/>
    </source>
</evidence>
<name>A0AAJ0GAJ7_9PEZI</name>
<dbReference type="EMBL" id="JAWDJX010000012">
    <property type="protein sequence ID" value="KAK3054492.1"/>
    <property type="molecule type" value="Genomic_DNA"/>
</dbReference>
<evidence type="ECO:0000256" key="4">
    <source>
        <dbReference type="ARBA" id="ARBA00023098"/>
    </source>
</evidence>